<accession>A0ABW3Y9P1</accession>
<evidence type="ECO:0000313" key="3">
    <source>
        <dbReference type="EMBL" id="MFD1320391.1"/>
    </source>
</evidence>
<comment type="caution">
    <text evidence="3">The sequence shown here is derived from an EMBL/GenBank/DDBJ whole genome shotgun (WGS) entry which is preliminary data.</text>
</comment>
<evidence type="ECO:0000313" key="4">
    <source>
        <dbReference type="Proteomes" id="UP001597260"/>
    </source>
</evidence>
<sequence>MSTSYARLLSQLAEVTAYADAQRAEADTWYERQCAGAERALRAAQEAVRDAEAEFTAATEQVEIVDAEVAHLWQVLGGRLGSGTRRLGRPPGPAPGATAEPGALLDGVRQLLDRTKQPGELPSSVHPLLAFFGLLGAAAAYALGIAARMVGDRYGGDLAVGMPVLALVVTLLGPLVGLAPAKLLADRRHATLGPRPVAVVLIAGFVGTGLLFALLR</sequence>
<name>A0ABW3Y9P1_9ACTN</name>
<evidence type="ECO:0000256" key="1">
    <source>
        <dbReference type="SAM" id="Coils"/>
    </source>
</evidence>
<organism evidence="3 4">
    <name type="scientific">Micromonospora sonneratiae</name>
    <dbReference type="NCBI Taxonomy" id="1184706"/>
    <lineage>
        <taxon>Bacteria</taxon>
        <taxon>Bacillati</taxon>
        <taxon>Actinomycetota</taxon>
        <taxon>Actinomycetes</taxon>
        <taxon>Micromonosporales</taxon>
        <taxon>Micromonosporaceae</taxon>
        <taxon>Micromonospora</taxon>
    </lineage>
</organism>
<reference evidence="4" key="1">
    <citation type="journal article" date="2019" name="Int. J. Syst. Evol. Microbiol.">
        <title>The Global Catalogue of Microorganisms (GCM) 10K type strain sequencing project: providing services to taxonomists for standard genome sequencing and annotation.</title>
        <authorList>
            <consortium name="The Broad Institute Genomics Platform"/>
            <consortium name="The Broad Institute Genome Sequencing Center for Infectious Disease"/>
            <person name="Wu L."/>
            <person name="Ma J."/>
        </authorList>
    </citation>
    <scope>NUCLEOTIDE SEQUENCE [LARGE SCALE GENOMIC DNA]</scope>
    <source>
        <strain evidence="4">JCM 31037</strain>
    </source>
</reference>
<gene>
    <name evidence="3" type="ORF">ACFQ4H_04710</name>
</gene>
<keyword evidence="2" id="KW-0472">Membrane</keyword>
<keyword evidence="2" id="KW-1133">Transmembrane helix</keyword>
<keyword evidence="4" id="KW-1185">Reference proteome</keyword>
<proteinExistence type="predicted"/>
<keyword evidence="2" id="KW-0812">Transmembrane</keyword>
<dbReference type="RefSeq" id="WP_377567335.1">
    <property type="nucleotide sequence ID" value="NZ_JBHTMP010000004.1"/>
</dbReference>
<feature type="transmembrane region" description="Helical" evidence="2">
    <location>
        <begin position="128"/>
        <end position="146"/>
    </location>
</feature>
<dbReference type="Proteomes" id="UP001597260">
    <property type="component" value="Unassembled WGS sequence"/>
</dbReference>
<feature type="transmembrane region" description="Helical" evidence="2">
    <location>
        <begin position="158"/>
        <end position="177"/>
    </location>
</feature>
<protein>
    <submittedName>
        <fullName evidence="3">Uncharacterized protein</fullName>
    </submittedName>
</protein>
<feature type="transmembrane region" description="Helical" evidence="2">
    <location>
        <begin position="197"/>
        <end position="215"/>
    </location>
</feature>
<dbReference type="EMBL" id="JBHTMP010000004">
    <property type="protein sequence ID" value="MFD1320391.1"/>
    <property type="molecule type" value="Genomic_DNA"/>
</dbReference>
<keyword evidence="1" id="KW-0175">Coiled coil</keyword>
<feature type="coiled-coil region" evidence="1">
    <location>
        <begin position="34"/>
        <end position="68"/>
    </location>
</feature>
<evidence type="ECO:0000256" key="2">
    <source>
        <dbReference type="SAM" id="Phobius"/>
    </source>
</evidence>